<feature type="transmembrane region" description="Helical" evidence="2">
    <location>
        <begin position="302"/>
        <end position="324"/>
    </location>
</feature>
<feature type="transmembrane region" description="Helical" evidence="2">
    <location>
        <begin position="169"/>
        <end position="187"/>
    </location>
</feature>
<protein>
    <submittedName>
        <fullName evidence="4">Glucans biosynthesis protein</fullName>
    </submittedName>
</protein>
<feature type="transmembrane region" description="Helical" evidence="2">
    <location>
        <begin position="336"/>
        <end position="356"/>
    </location>
</feature>
<gene>
    <name evidence="4" type="ORF">CA13_05310</name>
</gene>
<feature type="region of interest" description="Disordered" evidence="1">
    <location>
        <begin position="414"/>
        <end position="444"/>
    </location>
</feature>
<dbReference type="AlphaFoldDB" id="A0A5C5YX51"/>
<proteinExistence type="predicted"/>
<dbReference type="InterPro" id="IPR050623">
    <property type="entry name" value="Glucan_succinyl_AcylTrfase"/>
</dbReference>
<accession>A0A5C5YX51</accession>
<dbReference type="EMBL" id="SJPJ01000001">
    <property type="protein sequence ID" value="TWT79133.1"/>
    <property type="molecule type" value="Genomic_DNA"/>
</dbReference>
<feature type="compositionally biased region" description="Low complexity" evidence="1">
    <location>
        <begin position="414"/>
        <end position="425"/>
    </location>
</feature>
<feature type="transmembrane region" description="Helical" evidence="2">
    <location>
        <begin position="368"/>
        <end position="389"/>
    </location>
</feature>
<keyword evidence="2" id="KW-0472">Membrane</keyword>
<feature type="transmembrane region" description="Helical" evidence="2">
    <location>
        <begin position="76"/>
        <end position="97"/>
    </location>
</feature>
<dbReference type="InterPro" id="IPR002656">
    <property type="entry name" value="Acyl_transf_3_dom"/>
</dbReference>
<organism evidence="4 5">
    <name type="scientific">Novipirellula herctigrandis</name>
    <dbReference type="NCBI Taxonomy" id="2527986"/>
    <lineage>
        <taxon>Bacteria</taxon>
        <taxon>Pseudomonadati</taxon>
        <taxon>Planctomycetota</taxon>
        <taxon>Planctomycetia</taxon>
        <taxon>Pirellulales</taxon>
        <taxon>Pirellulaceae</taxon>
        <taxon>Novipirellula</taxon>
    </lineage>
</organism>
<dbReference type="PANTHER" id="PTHR36927">
    <property type="entry name" value="BLR4337 PROTEIN"/>
    <property type="match status" value="1"/>
</dbReference>
<keyword evidence="5" id="KW-1185">Reference proteome</keyword>
<evidence type="ECO:0000256" key="1">
    <source>
        <dbReference type="SAM" id="MobiDB-lite"/>
    </source>
</evidence>
<dbReference type="Pfam" id="PF01757">
    <property type="entry name" value="Acyl_transf_3"/>
    <property type="match status" value="1"/>
</dbReference>
<sequence length="444" mass="48707">MNTLRFQFEGPQATPQAQASATQKPCNRSLVGFDAVRAFAALGVVLLHACVPYLQNPMPGLCWSVRDQSSLVMDCVFWGIEVFIMPLFLMLAGFFAWQTLSRRGARQLITTRARRLLIPLGFAVCVVLPIELYTWVLAWVAEGIVEAVKLKSLKFDGVVDRDLWGLSHLWFMLYLFLYGAATSAIAVGVARSRTGRSIIERLSQPRTLFACLVGIGFVVVSIAPEVVWGFQHAFAPVPSKWIYSGTFFVGGLWIASNDPSWSWVRENTKTLAICSVMLLVAAVTLGRWHLSSGALTDTVTTASLSVVTVSAAWSVSLFVSGLSLSIRRIPRWLEYFAAASFWVYLLHHPILGLAHLDLKLMMPSVGPIAKAMMSFSISMTVSLLTYEALVRRSKFGKWLGMSFEFAEPDAAEPVAAEPVAAGSAPQVDAAPQSDDAEHPWSRAA</sequence>
<feature type="transmembrane region" description="Helical" evidence="2">
    <location>
        <begin position="208"/>
        <end position="229"/>
    </location>
</feature>
<evidence type="ECO:0000313" key="5">
    <source>
        <dbReference type="Proteomes" id="UP000315010"/>
    </source>
</evidence>
<dbReference type="Proteomes" id="UP000315010">
    <property type="component" value="Unassembled WGS sequence"/>
</dbReference>
<comment type="caution">
    <text evidence="4">The sequence shown here is derived from an EMBL/GenBank/DDBJ whole genome shotgun (WGS) entry which is preliminary data.</text>
</comment>
<feature type="transmembrane region" description="Helical" evidence="2">
    <location>
        <begin position="38"/>
        <end position="56"/>
    </location>
</feature>
<keyword evidence="2" id="KW-0812">Transmembrane</keyword>
<feature type="transmembrane region" description="Helical" evidence="2">
    <location>
        <begin position="117"/>
        <end position="141"/>
    </location>
</feature>
<keyword evidence="2" id="KW-1133">Transmembrane helix</keyword>
<evidence type="ECO:0000259" key="3">
    <source>
        <dbReference type="Pfam" id="PF01757"/>
    </source>
</evidence>
<dbReference type="RefSeq" id="WP_146394414.1">
    <property type="nucleotide sequence ID" value="NZ_SJPJ01000001.1"/>
</dbReference>
<feature type="transmembrane region" description="Helical" evidence="2">
    <location>
        <begin position="241"/>
        <end position="258"/>
    </location>
</feature>
<reference evidence="4 5" key="1">
    <citation type="submission" date="2019-02" db="EMBL/GenBank/DDBJ databases">
        <title>Deep-cultivation of Planctomycetes and their phenomic and genomic characterization uncovers novel biology.</title>
        <authorList>
            <person name="Wiegand S."/>
            <person name="Jogler M."/>
            <person name="Boedeker C."/>
            <person name="Pinto D."/>
            <person name="Vollmers J."/>
            <person name="Rivas-Marin E."/>
            <person name="Kohn T."/>
            <person name="Peeters S.H."/>
            <person name="Heuer A."/>
            <person name="Rast P."/>
            <person name="Oberbeckmann S."/>
            <person name="Bunk B."/>
            <person name="Jeske O."/>
            <person name="Meyerdierks A."/>
            <person name="Storesund J.E."/>
            <person name="Kallscheuer N."/>
            <person name="Luecker S."/>
            <person name="Lage O.M."/>
            <person name="Pohl T."/>
            <person name="Merkel B.J."/>
            <person name="Hornburger P."/>
            <person name="Mueller R.-W."/>
            <person name="Bruemmer F."/>
            <person name="Labrenz M."/>
            <person name="Spormann A.M."/>
            <person name="Op Den Camp H."/>
            <person name="Overmann J."/>
            <person name="Amann R."/>
            <person name="Jetten M.S.M."/>
            <person name="Mascher T."/>
            <person name="Medema M.H."/>
            <person name="Devos D.P."/>
            <person name="Kaster A.-K."/>
            <person name="Ovreas L."/>
            <person name="Rohde M."/>
            <person name="Galperin M.Y."/>
            <person name="Jogler C."/>
        </authorList>
    </citation>
    <scope>NUCLEOTIDE SEQUENCE [LARGE SCALE GENOMIC DNA]</scope>
    <source>
        <strain evidence="4 5">CA13</strain>
    </source>
</reference>
<dbReference type="PANTHER" id="PTHR36927:SF1">
    <property type="entry name" value="MDO-LIKE PROTEIN"/>
    <property type="match status" value="1"/>
</dbReference>
<feature type="transmembrane region" description="Helical" evidence="2">
    <location>
        <begin position="270"/>
        <end position="290"/>
    </location>
</feature>
<dbReference type="OrthoDB" id="7375713at2"/>
<evidence type="ECO:0000256" key="2">
    <source>
        <dbReference type="SAM" id="Phobius"/>
    </source>
</evidence>
<feature type="domain" description="Acyltransferase 3" evidence="3">
    <location>
        <begin position="32"/>
        <end position="386"/>
    </location>
</feature>
<dbReference type="GO" id="GO:0016747">
    <property type="term" value="F:acyltransferase activity, transferring groups other than amino-acyl groups"/>
    <property type="evidence" value="ECO:0007669"/>
    <property type="project" value="InterPro"/>
</dbReference>
<evidence type="ECO:0000313" key="4">
    <source>
        <dbReference type="EMBL" id="TWT79133.1"/>
    </source>
</evidence>
<name>A0A5C5YX51_9BACT</name>
<feature type="compositionally biased region" description="Basic and acidic residues" evidence="1">
    <location>
        <begin position="435"/>
        <end position="444"/>
    </location>
</feature>